<dbReference type="PANTHER" id="PTHR30050:SF4">
    <property type="entry name" value="ATP-BINDING PROTEIN RV3427C IN INSERTION SEQUENCE-RELATED"/>
    <property type="match status" value="1"/>
</dbReference>
<dbReference type="EMBL" id="JAOQJF010000029">
    <property type="protein sequence ID" value="MCU6800781.1"/>
    <property type="molecule type" value="Genomic_DNA"/>
</dbReference>
<gene>
    <name evidence="2" type="ORF">OCV69_12715</name>
</gene>
<keyword evidence="2" id="KW-0547">Nucleotide-binding</keyword>
<dbReference type="Pfam" id="PF01695">
    <property type="entry name" value="IstB_IS21"/>
    <property type="match status" value="1"/>
</dbReference>
<dbReference type="Proteomes" id="UP001652395">
    <property type="component" value="Unassembled WGS sequence"/>
</dbReference>
<protein>
    <submittedName>
        <fullName evidence="2">ATP-binding protein</fullName>
    </submittedName>
</protein>
<proteinExistence type="predicted"/>
<keyword evidence="3" id="KW-1185">Reference proteome</keyword>
<dbReference type="SMART" id="SM00382">
    <property type="entry name" value="AAA"/>
    <property type="match status" value="1"/>
</dbReference>
<dbReference type="InterPro" id="IPR003593">
    <property type="entry name" value="AAA+_ATPase"/>
</dbReference>
<dbReference type="InterPro" id="IPR027417">
    <property type="entry name" value="P-loop_NTPase"/>
</dbReference>
<dbReference type="InterPro" id="IPR002611">
    <property type="entry name" value="IstB_ATP-bd"/>
</dbReference>
<dbReference type="SUPFAM" id="SSF52540">
    <property type="entry name" value="P-loop containing nucleoside triphosphate hydrolases"/>
    <property type="match status" value="1"/>
</dbReference>
<name>A0ABT2V2V5_9FIRM</name>
<organism evidence="2 3">
    <name type="scientific">Alitiscatomonas aceti</name>
    <dbReference type="NCBI Taxonomy" id="2981724"/>
    <lineage>
        <taxon>Bacteria</taxon>
        <taxon>Bacillati</taxon>
        <taxon>Bacillota</taxon>
        <taxon>Clostridia</taxon>
        <taxon>Lachnospirales</taxon>
        <taxon>Lachnospiraceae</taxon>
        <taxon>Alitiscatomonas</taxon>
    </lineage>
</organism>
<accession>A0ABT2V2V5</accession>
<feature type="domain" description="AAA+ ATPase" evidence="1">
    <location>
        <begin position="92"/>
        <end position="219"/>
    </location>
</feature>
<comment type="caution">
    <text evidence="2">The sequence shown here is derived from an EMBL/GenBank/DDBJ whole genome shotgun (WGS) entry which is preliminary data.</text>
</comment>
<dbReference type="RefSeq" id="WP_262563139.1">
    <property type="nucleotide sequence ID" value="NZ_JAOQJF010000029.1"/>
</dbReference>
<dbReference type="PANTHER" id="PTHR30050">
    <property type="entry name" value="CHROMOSOMAL REPLICATION INITIATOR PROTEIN DNAA"/>
    <property type="match status" value="1"/>
</dbReference>
<evidence type="ECO:0000313" key="3">
    <source>
        <dbReference type="Proteomes" id="UP001652395"/>
    </source>
</evidence>
<dbReference type="GO" id="GO:0005524">
    <property type="term" value="F:ATP binding"/>
    <property type="evidence" value="ECO:0007669"/>
    <property type="project" value="UniProtKB-KW"/>
</dbReference>
<keyword evidence="2" id="KW-0067">ATP-binding</keyword>
<reference evidence="2 3" key="1">
    <citation type="journal article" date="2021" name="ISME Commun">
        <title>Automated analysis of genomic sequences facilitates high-throughput and comprehensive description of bacteria.</title>
        <authorList>
            <person name="Hitch T.C.A."/>
        </authorList>
    </citation>
    <scope>NUCLEOTIDE SEQUENCE [LARGE SCALE GENOMIC DNA]</scope>
    <source>
        <strain evidence="3">f_CCE</strain>
    </source>
</reference>
<sequence>MVRPYGQGRDRCLLVTYDVPGYGETQPFMMPCGSESPYADDPSRRISRSMMPEGYMQKTGKDFDWSLYGEDTEPQKKIVNAFVTRYAEFERSGRGLYIFSKVKGSGKTFLACILANEIAARRPFSLKFITLPDLIELVKSRDELDRQTLDGLYACRLLIMDDIGAHDGGQAWINEAIFRLIDYRYRERRPVIFTSNCDTSHLDCNERIADRIEAMTVPLRMPEVRVRKQIAARESGEFLRSVMG</sequence>
<evidence type="ECO:0000313" key="2">
    <source>
        <dbReference type="EMBL" id="MCU6800781.1"/>
    </source>
</evidence>
<evidence type="ECO:0000259" key="1">
    <source>
        <dbReference type="SMART" id="SM00382"/>
    </source>
</evidence>
<dbReference type="Gene3D" id="3.40.50.300">
    <property type="entry name" value="P-loop containing nucleotide triphosphate hydrolases"/>
    <property type="match status" value="1"/>
</dbReference>